<dbReference type="SUPFAM" id="SSF51126">
    <property type="entry name" value="Pectin lyase-like"/>
    <property type="match status" value="1"/>
</dbReference>
<dbReference type="RefSeq" id="WP_045317058.1">
    <property type="nucleotide sequence ID" value="NZ_JYJG01000397.1"/>
</dbReference>
<feature type="domain" description="Right handed beta helix" evidence="3">
    <location>
        <begin position="76"/>
        <end position="211"/>
    </location>
</feature>
<evidence type="ECO:0000259" key="3">
    <source>
        <dbReference type="Pfam" id="PF13229"/>
    </source>
</evidence>
<dbReference type="InterPro" id="IPR006626">
    <property type="entry name" value="PbH1"/>
</dbReference>
<evidence type="ECO:0000313" key="5">
    <source>
        <dbReference type="Proteomes" id="UP000033393"/>
    </source>
</evidence>
<dbReference type="InterPro" id="IPR012334">
    <property type="entry name" value="Pectin_lyas_fold"/>
</dbReference>
<keyword evidence="5" id="KW-1185">Reference proteome</keyword>
<evidence type="ECO:0000256" key="1">
    <source>
        <dbReference type="ARBA" id="ARBA00022737"/>
    </source>
</evidence>
<protein>
    <recommendedName>
        <fullName evidence="3">Right handed beta helix domain-containing protein</fullName>
    </recommendedName>
</protein>
<organism evidence="4 5">
    <name type="scientific">Lentzea aerocolonigenes</name>
    <name type="common">Lechevalieria aerocolonigenes</name>
    <name type="synonym">Saccharothrix aerocolonigenes</name>
    <dbReference type="NCBI Taxonomy" id="68170"/>
    <lineage>
        <taxon>Bacteria</taxon>
        <taxon>Bacillati</taxon>
        <taxon>Actinomycetota</taxon>
        <taxon>Actinomycetes</taxon>
        <taxon>Pseudonocardiales</taxon>
        <taxon>Pseudonocardiaceae</taxon>
        <taxon>Lentzea</taxon>
    </lineage>
</organism>
<dbReference type="Gene3D" id="2.160.20.10">
    <property type="entry name" value="Single-stranded right-handed beta-helix, Pectin lyase-like"/>
    <property type="match status" value="1"/>
</dbReference>
<dbReference type="SMART" id="SM00710">
    <property type="entry name" value="PbH1"/>
    <property type="match status" value="8"/>
</dbReference>
<dbReference type="EMBL" id="JYJG01000397">
    <property type="protein sequence ID" value="KJK40826.1"/>
    <property type="molecule type" value="Genomic_DNA"/>
</dbReference>
<dbReference type="Proteomes" id="UP000033393">
    <property type="component" value="Unassembled WGS sequence"/>
</dbReference>
<feature type="compositionally biased region" description="Basic and acidic residues" evidence="2">
    <location>
        <begin position="347"/>
        <end position="356"/>
    </location>
</feature>
<dbReference type="InterPro" id="IPR011050">
    <property type="entry name" value="Pectin_lyase_fold/virulence"/>
</dbReference>
<sequence length="356" mass="37904">MTLALVAAVLSAPQDRTLTVGPGGQYATPQAAANAAQPGDTVEITQGTYAGGLTVKRDGITFRGNGNVTITPKLTINAGNLTFENLTFQGSDRFGAYADGRNNLTFRNLKINGSQDGGLVLLNTSNVLIDGCEITGTNARGTKADHEAMSIGHGSRDVEVRHCNVHDNGEEGIDVKYTENARVKIHDNIMSNNRGPNIYVDSATHVEVYNNISSGTKNETKSGIALAVEDYAENRVLDNVKVYNNISYGNAQAGLSIWVQSTGTVSNVQIINNTFYGNKKGSIWFGGDKYAGTNILRNNIFERATSHEAFKADHNHVGAEGPDTVDAGSAEGAPAFDIEGNPRPQGKAHDIGAHER</sequence>
<dbReference type="PATRIC" id="fig|68170.10.peg.763"/>
<keyword evidence="1" id="KW-0677">Repeat</keyword>
<evidence type="ECO:0000256" key="2">
    <source>
        <dbReference type="SAM" id="MobiDB-lite"/>
    </source>
</evidence>
<dbReference type="PANTHER" id="PTHR22990">
    <property type="entry name" value="F-BOX ONLY PROTEIN"/>
    <property type="match status" value="1"/>
</dbReference>
<evidence type="ECO:0000313" key="4">
    <source>
        <dbReference type="EMBL" id="KJK40826.1"/>
    </source>
</evidence>
<dbReference type="NCBIfam" id="NF041518">
    <property type="entry name" value="choice_anch_Q"/>
    <property type="match status" value="1"/>
</dbReference>
<gene>
    <name evidence="4" type="ORF">UK23_40235</name>
</gene>
<accession>A0A0F0GEL4</accession>
<name>A0A0F0GEL4_LENAE</name>
<proteinExistence type="predicted"/>
<dbReference type="InterPro" id="IPR051550">
    <property type="entry name" value="SCF-Subunits/Alg-Epimerases"/>
</dbReference>
<reference evidence="4 5" key="1">
    <citation type="submission" date="2015-02" db="EMBL/GenBank/DDBJ databases">
        <authorList>
            <person name="Ju K.-S."/>
            <person name="Doroghazi J.R."/>
            <person name="Metcalf W."/>
        </authorList>
    </citation>
    <scope>NUCLEOTIDE SEQUENCE [LARGE SCALE GENOMIC DNA]</scope>
    <source>
        <strain evidence="4 5">NRRL B-16140</strain>
    </source>
</reference>
<comment type="caution">
    <text evidence="4">The sequence shown here is derived from an EMBL/GenBank/DDBJ whole genome shotgun (WGS) entry which is preliminary data.</text>
</comment>
<dbReference type="AlphaFoldDB" id="A0A0F0GEL4"/>
<dbReference type="InterPro" id="IPR059226">
    <property type="entry name" value="Choice_anch_Q_dom"/>
</dbReference>
<dbReference type="InterPro" id="IPR039448">
    <property type="entry name" value="Beta_helix"/>
</dbReference>
<feature type="region of interest" description="Disordered" evidence="2">
    <location>
        <begin position="315"/>
        <end position="356"/>
    </location>
</feature>
<dbReference type="PANTHER" id="PTHR22990:SF15">
    <property type="entry name" value="F-BOX ONLY PROTEIN 10"/>
    <property type="match status" value="1"/>
</dbReference>
<dbReference type="Pfam" id="PF13229">
    <property type="entry name" value="Beta_helix"/>
    <property type="match status" value="1"/>
</dbReference>